<feature type="region of interest" description="Disordered" evidence="1">
    <location>
        <begin position="1"/>
        <end position="31"/>
    </location>
</feature>
<evidence type="ECO:0000256" key="1">
    <source>
        <dbReference type="SAM" id="MobiDB-lite"/>
    </source>
</evidence>
<dbReference type="AlphaFoldDB" id="A0A4Q1L1U5"/>
<sequence length="368" mass="37040">MTAEPAPHPHRPHHPDTAPASASSRFPRRNTPWRPVVRRGVVAIVTSLALLVVAGCGLRLETPPPTEPVPDAQETLRRVAVEGALLVGDLADAAAATPSGLEQGALDALTSTSTQADEHVTQLGGVYDSGLPEPDQDGDAPTSGATDEPTGPASATPAEVVEALATSAVALRGAADETEDGPFARLVTSIAASQDASARQVAATTGTPLPDSLPTPTGLLVPEAAPSGLSATALSTIVEAEDAAGYAYEVRAALADGELRDAALGRAVLHRARAEAWAQAAGTAGGPQDPRRVAYTVPSDVPTPELAAQLETSLTQSYAALTGEAGTGTRLPLADLVIEANLAAIGWGAPVSAFPGLPEQAAQAPAAG</sequence>
<evidence type="ECO:0000313" key="3">
    <source>
        <dbReference type="EMBL" id="RXR27878.1"/>
    </source>
</evidence>
<dbReference type="SUPFAM" id="SSF47240">
    <property type="entry name" value="Ferritin-like"/>
    <property type="match status" value="1"/>
</dbReference>
<feature type="domain" description="DUF4439" evidence="2">
    <location>
        <begin position="233"/>
        <end position="359"/>
    </location>
</feature>
<accession>A0A4Q1L1U5</accession>
<proteinExistence type="predicted"/>
<protein>
    <submittedName>
        <fullName evidence="4">DUF4439 domain-containing protein</fullName>
    </submittedName>
</protein>
<name>A0A4Q1L1U5_9CELL</name>
<reference evidence="5 6" key="1">
    <citation type="submission" date="2019-01" db="EMBL/GenBank/DDBJ databases">
        <title>Oerskovia turbata Genome sequencing and assembly.</title>
        <authorList>
            <person name="Dou T."/>
        </authorList>
    </citation>
    <scope>NUCLEOTIDE SEQUENCE [LARGE SCALE GENOMIC DNA]</scope>
    <source>
        <strain evidence="4 5">JCM12123</strain>
        <strain evidence="3 6">JCM3160</strain>
    </source>
</reference>
<comment type="caution">
    <text evidence="4">The sequence shown here is derived from an EMBL/GenBank/DDBJ whole genome shotgun (WGS) entry which is preliminary data.</text>
</comment>
<dbReference type="InterPro" id="IPR009078">
    <property type="entry name" value="Ferritin-like_SF"/>
</dbReference>
<dbReference type="EMBL" id="SDJQ01000007">
    <property type="protein sequence ID" value="RXR35684.1"/>
    <property type="molecule type" value="Genomic_DNA"/>
</dbReference>
<dbReference type="Pfam" id="PF14530">
    <property type="entry name" value="DUF4439"/>
    <property type="match status" value="1"/>
</dbReference>
<dbReference type="Proteomes" id="UP000289805">
    <property type="component" value="Unassembled WGS sequence"/>
</dbReference>
<gene>
    <name evidence="3" type="ORF">EQW73_00740</name>
    <name evidence="4" type="ORF">EQW78_05010</name>
</gene>
<dbReference type="OrthoDB" id="5147836at2"/>
<dbReference type="InterPro" id="IPR029447">
    <property type="entry name" value="DUF4439"/>
</dbReference>
<evidence type="ECO:0000313" key="4">
    <source>
        <dbReference type="EMBL" id="RXR35684.1"/>
    </source>
</evidence>
<dbReference type="Proteomes" id="UP000290517">
    <property type="component" value="Unassembled WGS sequence"/>
</dbReference>
<feature type="region of interest" description="Disordered" evidence="1">
    <location>
        <begin position="124"/>
        <end position="157"/>
    </location>
</feature>
<keyword evidence="6" id="KW-1185">Reference proteome</keyword>
<evidence type="ECO:0000259" key="2">
    <source>
        <dbReference type="Pfam" id="PF14530"/>
    </source>
</evidence>
<evidence type="ECO:0000313" key="6">
    <source>
        <dbReference type="Proteomes" id="UP000290517"/>
    </source>
</evidence>
<dbReference type="STRING" id="1713.GCA_000718325_01035"/>
<organism evidence="4 5">
    <name type="scientific">Oerskovia turbata</name>
    <dbReference type="NCBI Taxonomy" id="1713"/>
    <lineage>
        <taxon>Bacteria</taxon>
        <taxon>Bacillati</taxon>
        <taxon>Actinomycetota</taxon>
        <taxon>Actinomycetes</taxon>
        <taxon>Micrococcales</taxon>
        <taxon>Cellulomonadaceae</taxon>
        <taxon>Oerskovia</taxon>
    </lineage>
</organism>
<dbReference type="Gene3D" id="1.20.1260.10">
    <property type="match status" value="1"/>
</dbReference>
<evidence type="ECO:0000313" key="5">
    <source>
        <dbReference type="Proteomes" id="UP000289805"/>
    </source>
</evidence>
<dbReference type="InterPro" id="IPR012347">
    <property type="entry name" value="Ferritin-like"/>
</dbReference>
<dbReference type="EMBL" id="SDJR01000001">
    <property type="protein sequence ID" value="RXR27878.1"/>
    <property type="molecule type" value="Genomic_DNA"/>
</dbReference>